<dbReference type="CDD" id="cd04301">
    <property type="entry name" value="NAT_SF"/>
    <property type="match status" value="1"/>
</dbReference>
<dbReference type="SUPFAM" id="SSF53067">
    <property type="entry name" value="Actin-like ATPase domain"/>
    <property type="match status" value="1"/>
</dbReference>
<evidence type="ECO:0000259" key="3">
    <source>
        <dbReference type="PROSITE" id="PS51186"/>
    </source>
</evidence>
<accession>A0A6J6ELW7</accession>
<dbReference type="Pfam" id="PF00583">
    <property type="entry name" value="Acetyltransf_1"/>
    <property type="match status" value="1"/>
</dbReference>
<gene>
    <name evidence="4" type="ORF">UFOPK1747_00345</name>
</gene>
<evidence type="ECO:0000256" key="2">
    <source>
        <dbReference type="ARBA" id="ARBA00023315"/>
    </source>
</evidence>
<proteinExistence type="predicted"/>
<dbReference type="InterPro" id="IPR016181">
    <property type="entry name" value="Acyl_CoA_acyltransferase"/>
</dbReference>
<dbReference type="InterPro" id="IPR006464">
    <property type="entry name" value="AcTrfase_RimI/Ard1"/>
</dbReference>
<dbReference type="Pfam" id="PF00814">
    <property type="entry name" value="TsaD"/>
    <property type="match status" value="1"/>
</dbReference>
<name>A0A6J6ELW7_9ZZZZ</name>
<dbReference type="InterPro" id="IPR050832">
    <property type="entry name" value="Bact_Acetyltransf"/>
</dbReference>
<dbReference type="GO" id="GO:0008080">
    <property type="term" value="F:N-acetyltransferase activity"/>
    <property type="evidence" value="ECO:0007669"/>
    <property type="project" value="InterPro"/>
</dbReference>
<dbReference type="NCBIfam" id="TIGR03725">
    <property type="entry name" value="T6A_YeaZ"/>
    <property type="match status" value="1"/>
</dbReference>
<dbReference type="CDD" id="cd24032">
    <property type="entry name" value="ASKHA_NBD_TsaB"/>
    <property type="match status" value="1"/>
</dbReference>
<reference evidence="4" key="1">
    <citation type="submission" date="2020-05" db="EMBL/GenBank/DDBJ databases">
        <authorList>
            <person name="Chiriac C."/>
            <person name="Salcher M."/>
            <person name="Ghai R."/>
            <person name="Kavagutti S V."/>
        </authorList>
    </citation>
    <scope>NUCLEOTIDE SEQUENCE</scope>
</reference>
<dbReference type="NCBIfam" id="TIGR01575">
    <property type="entry name" value="rimI"/>
    <property type="match status" value="1"/>
</dbReference>
<dbReference type="SUPFAM" id="SSF55729">
    <property type="entry name" value="Acyl-CoA N-acyltransferases (Nat)"/>
    <property type="match status" value="1"/>
</dbReference>
<evidence type="ECO:0000313" key="4">
    <source>
        <dbReference type="EMBL" id="CAB4577521.1"/>
    </source>
</evidence>
<dbReference type="InterPro" id="IPR043129">
    <property type="entry name" value="ATPase_NBD"/>
</dbReference>
<protein>
    <submittedName>
        <fullName evidence="4">Unannotated protein</fullName>
    </submittedName>
</protein>
<dbReference type="PROSITE" id="PS51186">
    <property type="entry name" value="GNAT"/>
    <property type="match status" value="1"/>
</dbReference>
<dbReference type="Gene3D" id="3.40.630.30">
    <property type="match status" value="1"/>
</dbReference>
<dbReference type="EMBL" id="CAEZTV010000032">
    <property type="protein sequence ID" value="CAB4577521.1"/>
    <property type="molecule type" value="Genomic_DNA"/>
</dbReference>
<organism evidence="4">
    <name type="scientific">freshwater metagenome</name>
    <dbReference type="NCBI Taxonomy" id="449393"/>
    <lineage>
        <taxon>unclassified sequences</taxon>
        <taxon>metagenomes</taxon>
        <taxon>ecological metagenomes</taxon>
    </lineage>
</organism>
<dbReference type="AlphaFoldDB" id="A0A6J6ELW7"/>
<dbReference type="GO" id="GO:0002949">
    <property type="term" value="P:tRNA threonylcarbamoyladenosine modification"/>
    <property type="evidence" value="ECO:0007669"/>
    <property type="project" value="InterPro"/>
</dbReference>
<dbReference type="Gene3D" id="3.30.420.40">
    <property type="match status" value="1"/>
</dbReference>
<sequence>MTTVLAIDTSTSRTSVALIAGDKVLFNEFHLDPLAHGEVLPVLVEKALKLNVGIDLIAVGMGPGPFTGLRVGIAFAQSLALGMNVKWHGVCSLDAMAFNLAEQKDEKDFIVSTDARRKERFWARYENGKRVNEPQVGKSDEIEKFGVKVFNEGDYYPDPIAMAKIALSNTSIDQPIYVRKPDAHPLPENVKFREFTAIDLVPAVAIEKAVYAKSGWTSGQFKEEFAKAPKNAYYIAAESNGELIGYAGIYYLSEFADIHTITVSADHRRKGIGREFLKRLINWARVKKAGAIMLEVRAGNEEALPLYIESGFTEISRRQNYYGPGLTAIIMRKEL</sequence>
<dbReference type="InterPro" id="IPR000182">
    <property type="entry name" value="GNAT_dom"/>
</dbReference>
<dbReference type="InterPro" id="IPR022496">
    <property type="entry name" value="T6A_TsaB"/>
</dbReference>
<feature type="domain" description="N-acetyltransferase" evidence="3">
    <location>
        <begin position="190"/>
        <end position="335"/>
    </location>
</feature>
<evidence type="ECO:0000256" key="1">
    <source>
        <dbReference type="ARBA" id="ARBA00022679"/>
    </source>
</evidence>
<dbReference type="PANTHER" id="PTHR43877">
    <property type="entry name" value="AMINOALKYLPHOSPHONATE N-ACETYLTRANSFERASE-RELATED-RELATED"/>
    <property type="match status" value="1"/>
</dbReference>
<keyword evidence="1" id="KW-0808">Transferase</keyword>
<keyword evidence="2" id="KW-0012">Acyltransferase</keyword>
<dbReference type="InterPro" id="IPR000905">
    <property type="entry name" value="Gcp-like_dom"/>
</dbReference>